<keyword evidence="1" id="KW-0175">Coiled coil</keyword>
<evidence type="ECO:0000313" key="3">
    <source>
        <dbReference type="EMBL" id="MFB9230984.1"/>
    </source>
</evidence>
<dbReference type="Pfam" id="PF01243">
    <property type="entry name" value="PNPOx_N"/>
    <property type="match status" value="1"/>
</dbReference>
<accession>A0ABV5JC18</accession>
<dbReference type="Proteomes" id="UP001589683">
    <property type="component" value="Unassembled WGS sequence"/>
</dbReference>
<feature type="domain" description="Pyridoxamine 5'-phosphate oxidase N-terminal" evidence="2">
    <location>
        <begin position="47"/>
        <end position="143"/>
    </location>
</feature>
<reference evidence="3 4" key="1">
    <citation type="submission" date="2024-09" db="EMBL/GenBank/DDBJ databases">
        <authorList>
            <person name="Sun Q."/>
            <person name="Mori K."/>
        </authorList>
    </citation>
    <scope>NUCLEOTIDE SEQUENCE [LARGE SCALE GENOMIC DNA]</scope>
    <source>
        <strain evidence="3 4">CECT 8726</strain>
    </source>
</reference>
<dbReference type="EMBL" id="JBHMEA010000009">
    <property type="protein sequence ID" value="MFB9230984.1"/>
    <property type="molecule type" value="Genomic_DNA"/>
</dbReference>
<dbReference type="PANTHER" id="PTHR42815:SF2">
    <property type="entry name" value="FAD-BINDING, PUTATIVE (AFU_ORTHOLOGUE AFUA_6G07600)-RELATED"/>
    <property type="match status" value="1"/>
</dbReference>
<proteinExistence type="predicted"/>
<name>A0ABV5JC18_9RHOB</name>
<dbReference type="InterPro" id="IPR011576">
    <property type="entry name" value="Pyridox_Oxase_N"/>
</dbReference>
<evidence type="ECO:0000256" key="1">
    <source>
        <dbReference type="SAM" id="Coils"/>
    </source>
</evidence>
<evidence type="ECO:0000259" key="2">
    <source>
        <dbReference type="Pfam" id="PF01243"/>
    </source>
</evidence>
<dbReference type="PANTHER" id="PTHR42815">
    <property type="entry name" value="FAD-BINDING, PUTATIVE (AFU_ORTHOLOGUE AFUA_6G07600)-RELATED"/>
    <property type="match status" value="1"/>
</dbReference>
<dbReference type="InterPro" id="IPR012349">
    <property type="entry name" value="Split_barrel_FMN-bd"/>
</dbReference>
<feature type="coiled-coil region" evidence="1">
    <location>
        <begin position="176"/>
        <end position="203"/>
    </location>
</feature>
<dbReference type="Gene3D" id="2.30.110.10">
    <property type="entry name" value="Electron Transport, Fmn-binding Protein, Chain A"/>
    <property type="match status" value="1"/>
</dbReference>
<gene>
    <name evidence="3" type="ORF">ACFFUT_04185</name>
</gene>
<dbReference type="RefSeq" id="WP_213890573.1">
    <property type="nucleotide sequence ID" value="NZ_JAGFNU010000012.1"/>
</dbReference>
<comment type="caution">
    <text evidence="3">The sequence shown here is derived from an EMBL/GenBank/DDBJ whole genome shotgun (WGS) entry which is preliminary data.</text>
</comment>
<evidence type="ECO:0000313" key="4">
    <source>
        <dbReference type="Proteomes" id="UP001589683"/>
    </source>
</evidence>
<organism evidence="3 4">
    <name type="scientific">Pseudohalocynthiibacter aestuariivivens</name>
    <dbReference type="NCBI Taxonomy" id="1591409"/>
    <lineage>
        <taxon>Bacteria</taxon>
        <taxon>Pseudomonadati</taxon>
        <taxon>Pseudomonadota</taxon>
        <taxon>Alphaproteobacteria</taxon>
        <taxon>Rhodobacterales</taxon>
        <taxon>Paracoccaceae</taxon>
        <taxon>Pseudohalocynthiibacter</taxon>
    </lineage>
</organism>
<keyword evidence="4" id="KW-1185">Reference proteome</keyword>
<sequence length="205" mass="23519">MGHKFAELAFTETVKSVQAAQGSRGSYSRMEERPEDYNNVLGPNETNFISARDSFYMATVSETGWPYVQHRGGPTGFVKVLDEKTITLPDFRGNRQYVSVGNLMKDDRVSLFFMDYANKTRLKLLGRVRIADLDEVDLIARIDVQNYRARIERAFVITVEAFDWNCPQHITERYTLPDIEKSVSTLQNRIQELEAQVSSLQNPQN</sequence>
<dbReference type="SUPFAM" id="SSF50475">
    <property type="entry name" value="FMN-binding split barrel"/>
    <property type="match status" value="1"/>
</dbReference>
<protein>
    <submittedName>
        <fullName evidence="3">Pyridoxamine 5'-phosphate oxidase family protein</fullName>
    </submittedName>
</protein>